<evidence type="ECO:0000256" key="5">
    <source>
        <dbReference type="ARBA" id="ARBA00022679"/>
    </source>
</evidence>
<keyword evidence="10" id="KW-1133">Transmembrane helix</keyword>
<dbReference type="PANTHER" id="PTHR42724:SF1">
    <property type="entry name" value="TETRAACYLDISACCHARIDE 4'-KINASE, MITOCHONDRIAL-RELATED"/>
    <property type="match status" value="1"/>
</dbReference>
<dbReference type="Pfam" id="PF02606">
    <property type="entry name" value="LpxK"/>
    <property type="match status" value="1"/>
</dbReference>
<protein>
    <recommendedName>
        <fullName evidence="2">tetraacyldisaccharide 4'-kinase</fullName>
        <ecNumber evidence="2">2.7.1.130</ecNumber>
    </recommendedName>
</protein>
<dbReference type="GO" id="GO:0009245">
    <property type="term" value="P:lipid A biosynthetic process"/>
    <property type="evidence" value="ECO:0007669"/>
    <property type="project" value="UniProtKB-KW"/>
</dbReference>
<name>A0A3B0XCW4_9ZZZZ</name>
<dbReference type="SUPFAM" id="SSF52540">
    <property type="entry name" value="P-loop containing nucleoside triphosphate hydrolases"/>
    <property type="match status" value="1"/>
</dbReference>
<accession>A0A3B0XCW4</accession>
<keyword evidence="4" id="KW-0441">Lipid A biosynthesis</keyword>
<evidence type="ECO:0000256" key="10">
    <source>
        <dbReference type="SAM" id="Phobius"/>
    </source>
</evidence>
<dbReference type="NCBIfam" id="TIGR00682">
    <property type="entry name" value="lpxK"/>
    <property type="match status" value="1"/>
</dbReference>
<evidence type="ECO:0000256" key="6">
    <source>
        <dbReference type="ARBA" id="ARBA00022741"/>
    </source>
</evidence>
<dbReference type="GO" id="GO:0005886">
    <property type="term" value="C:plasma membrane"/>
    <property type="evidence" value="ECO:0007669"/>
    <property type="project" value="TreeGrafter"/>
</dbReference>
<dbReference type="EC" id="2.7.1.130" evidence="2"/>
<evidence type="ECO:0000256" key="8">
    <source>
        <dbReference type="ARBA" id="ARBA00022840"/>
    </source>
</evidence>
<feature type="transmembrane region" description="Helical" evidence="10">
    <location>
        <begin position="6"/>
        <end position="28"/>
    </location>
</feature>
<evidence type="ECO:0000256" key="1">
    <source>
        <dbReference type="ARBA" id="ARBA00004870"/>
    </source>
</evidence>
<evidence type="ECO:0000256" key="2">
    <source>
        <dbReference type="ARBA" id="ARBA00012071"/>
    </source>
</evidence>
<gene>
    <name evidence="11" type="ORF">MNBD_GAMMA11-2842</name>
</gene>
<keyword evidence="10" id="KW-0472">Membrane</keyword>
<reference evidence="11" key="1">
    <citation type="submission" date="2018-06" db="EMBL/GenBank/DDBJ databases">
        <authorList>
            <person name="Zhirakovskaya E."/>
        </authorList>
    </citation>
    <scope>NUCLEOTIDE SEQUENCE</scope>
</reference>
<evidence type="ECO:0000256" key="9">
    <source>
        <dbReference type="ARBA" id="ARBA00023098"/>
    </source>
</evidence>
<keyword evidence="10" id="KW-0812">Transmembrane</keyword>
<keyword evidence="3" id="KW-0444">Lipid biosynthesis</keyword>
<keyword evidence="5 11" id="KW-0808">Transferase</keyword>
<dbReference type="AlphaFoldDB" id="A0A3B0XCW4"/>
<comment type="pathway">
    <text evidence="1">Glycolipid biosynthesis; lipid IV(A) biosynthesis; lipid IV(A) from (3R)-3-hydroxytetradecanoyl-[acyl-carrier-protein] and UDP-N-acetyl-alpha-D-glucosamine: step 6/6.</text>
</comment>
<keyword evidence="8" id="KW-0067">ATP-binding</keyword>
<organism evidence="11">
    <name type="scientific">hydrothermal vent metagenome</name>
    <dbReference type="NCBI Taxonomy" id="652676"/>
    <lineage>
        <taxon>unclassified sequences</taxon>
        <taxon>metagenomes</taxon>
        <taxon>ecological metagenomes</taxon>
    </lineage>
</organism>
<keyword evidence="6" id="KW-0547">Nucleotide-binding</keyword>
<evidence type="ECO:0000313" key="11">
    <source>
        <dbReference type="EMBL" id="VAW65541.1"/>
    </source>
</evidence>
<proteinExistence type="predicted"/>
<dbReference type="PANTHER" id="PTHR42724">
    <property type="entry name" value="TETRAACYLDISACCHARIDE 4'-KINASE"/>
    <property type="match status" value="1"/>
</dbReference>
<dbReference type="UniPathway" id="UPA00359">
    <property type="reaction ID" value="UER00482"/>
</dbReference>
<keyword evidence="9" id="KW-0443">Lipid metabolism</keyword>
<keyword evidence="7 11" id="KW-0418">Kinase</keyword>
<dbReference type="EMBL" id="UOFG01000253">
    <property type="protein sequence ID" value="VAW65541.1"/>
    <property type="molecule type" value="Genomic_DNA"/>
</dbReference>
<evidence type="ECO:0000256" key="4">
    <source>
        <dbReference type="ARBA" id="ARBA00022556"/>
    </source>
</evidence>
<dbReference type="GO" id="GO:0009244">
    <property type="term" value="P:lipopolysaccharide core region biosynthetic process"/>
    <property type="evidence" value="ECO:0007669"/>
    <property type="project" value="TreeGrafter"/>
</dbReference>
<sequence>MKRLDHYWYSINLVSLLLLPLSGLFCLLSRARLLLYKLKFLKSYRASVPVVVIGNISVGGTGKTPLIIELVRQLQSKGRKPGVISRGYGGKSDTWPQMVGVRTTAQQVGDEPQLIFQHCQCPVSVGADRCQSIELLLSQFNCDIILSDDGLQHYALQREVEVVV</sequence>
<dbReference type="InterPro" id="IPR003758">
    <property type="entry name" value="LpxK"/>
</dbReference>
<feature type="non-terminal residue" evidence="11">
    <location>
        <position position="164"/>
    </location>
</feature>
<evidence type="ECO:0000256" key="7">
    <source>
        <dbReference type="ARBA" id="ARBA00022777"/>
    </source>
</evidence>
<dbReference type="InterPro" id="IPR027417">
    <property type="entry name" value="P-loop_NTPase"/>
</dbReference>
<dbReference type="Gene3D" id="3.40.50.300">
    <property type="entry name" value="P-loop containing nucleotide triphosphate hydrolases"/>
    <property type="match status" value="1"/>
</dbReference>
<dbReference type="GO" id="GO:0009029">
    <property type="term" value="F:lipid-A 4'-kinase activity"/>
    <property type="evidence" value="ECO:0007669"/>
    <property type="project" value="UniProtKB-EC"/>
</dbReference>
<evidence type="ECO:0000256" key="3">
    <source>
        <dbReference type="ARBA" id="ARBA00022516"/>
    </source>
</evidence>
<dbReference type="GO" id="GO:0005524">
    <property type="term" value="F:ATP binding"/>
    <property type="evidence" value="ECO:0007669"/>
    <property type="project" value="UniProtKB-KW"/>
</dbReference>